<evidence type="ECO:0000256" key="1">
    <source>
        <dbReference type="ARBA" id="ARBA00005614"/>
    </source>
</evidence>
<dbReference type="PROSITE" id="PS00150">
    <property type="entry name" value="ACYLPHOSPHATASE_1"/>
    <property type="match status" value="1"/>
</dbReference>
<keyword evidence="5 6" id="KW-0378">Hydrolase</keyword>
<evidence type="ECO:0000256" key="3">
    <source>
        <dbReference type="ARBA" id="ARBA00015991"/>
    </source>
</evidence>
<dbReference type="InterPro" id="IPR017968">
    <property type="entry name" value="Acylphosphatase_CS"/>
</dbReference>
<dbReference type="Pfam" id="PF00708">
    <property type="entry name" value="Acylphosphatase"/>
    <property type="match status" value="1"/>
</dbReference>
<evidence type="ECO:0000256" key="4">
    <source>
        <dbReference type="ARBA" id="ARBA00047645"/>
    </source>
</evidence>
<dbReference type="PROSITE" id="PS51160">
    <property type="entry name" value="ACYLPHOSPHATASE_3"/>
    <property type="match status" value="1"/>
</dbReference>
<keyword evidence="10" id="KW-1185">Reference proteome</keyword>
<feature type="active site" evidence="5">
    <location>
        <position position="13"/>
    </location>
</feature>
<dbReference type="SUPFAM" id="SSF54975">
    <property type="entry name" value="Acylphosphatase/BLUF domain-like"/>
    <property type="match status" value="1"/>
</dbReference>
<dbReference type="Proteomes" id="UP001519294">
    <property type="component" value="Unassembled WGS sequence"/>
</dbReference>
<dbReference type="EC" id="3.6.1.7" evidence="2 5"/>
<evidence type="ECO:0000256" key="7">
    <source>
        <dbReference type="RuleBase" id="RU004168"/>
    </source>
</evidence>
<proteinExistence type="inferred from homology"/>
<evidence type="ECO:0000256" key="2">
    <source>
        <dbReference type="ARBA" id="ARBA00012150"/>
    </source>
</evidence>
<dbReference type="InterPro" id="IPR020456">
    <property type="entry name" value="Acylphosphatase"/>
</dbReference>
<organism evidence="9 10">
    <name type="scientific">Virgibacillus alimentarius</name>
    <dbReference type="NCBI Taxonomy" id="698769"/>
    <lineage>
        <taxon>Bacteria</taxon>
        <taxon>Bacillati</taxon>
        <taxon>Bacillota</taxon>
        <taxon>Bacilli</taxon>
        <taxon>Bacillales</taxon>
        <taxon>Bacillaceae</taxon>
        <taxon>Virgibacillus</taxon>
    </lineage>
</organism>
<dbReference type="InterPro" id="IPR036046">
    <property type="entry name" value="Acylphosphatase-like_dom_sf"/>
</dbReference>
<accession>A0ABS4S4A7</accession>
<dbReference type="PANTHER" id="PTHR47268:SF4">
    <property type="entry name" value="ACYLPHOSPHATASE"/>
    <property type="match status" value="1"/>
</dbReference>
<dbReference type="EMBL" id="JAGIKX010000001">
    <property type="protein sequence ID" value="MBP2256318.1"/>
    <property type="molecule type" value="Genomic_DNA"/>
</dbReference>
<dbReference type="RefSeq" id="WP_226370566.1">
    <property type="nucleotide sequence ID" value="NZ_JAGIKX010000001.1"/>
</dbReference>
<feature type="active site" evidence="5">
    <location>
        <position position="31"/>
    </location>
</feature>
<feature type="domain" description="Acylphosphatase-like" evidence="8">
    <location>
        <begin position="1"/>
        <end position="85"/>
    </location>
</feature>
<dbReference type="GO" id="GO:0003998">
    <property type="term" value="F:acylphosphatase activity"/>
    <property type="evidence" value="ECO:0007669"/>
    <property type="project" value="UniProtKB-EC"/>
</dbReference>
<evidence type="ECO:0000259" key="8">
    <source>
        <dbReference type="PROSITE" id="PS51160"/>
    </source>
</evidence>
<comment type="catalytic activity">
    <reaction evidence="4 5 6">
        <text>an acyl phosphate + H2O = a carboxylate + phosphate + H(+)</text>
        <dbReference type="Rhea" id="RHEA:14965"/>
        <dbReference type="ChEBI" id="CHEBI:15377"/>
        <dbReference type="ChEBI" id="CHEBI:15378"/>
        <dbReference type="ChEBI" id="CHEBI:29067"/>
        <dbReference type="ChEBI" id="CHEBI:43474"/>
        <dbReference type="ChEBI" id="CHEBI:59918"/>
        <dbReference type="EC" id="3.6.1.7"/>
    </reaction>
</comment>
<evidence type="ECO:0000313" key="10">
    <source>
        <dbReference type="Proteomes" id="UP001519294"/>
    </source>
</evidence>
<comment type="caution">
    <text evidence="9">The sequence shown here is derived from an EMBL/GenBank/DDBJ whole genome shotgun (WGS) entry which is preliminary data.</text>
</comment>
<dbReference type="Gene3D" id="3.30.70.100">
    <property type="match status" value="1"/>
</dbReference>
<dbReference type="PROSITE" id="PS00151">
    <property type="entry name" value="ACYLPHOSPHATASE_2"/>
    <property type="match status" value="1"/>
</dbReference>
<dbReference type="PANTHER" id="PTHR47268">
    <property type="entry name" value="ACYLPHOSPHATASE"/>
    <property type="match status" value="1"/>
</dbReference>
<evidence type="ECO:0000256" key="6">
    <source>
        <dbReference type="RuleBase" id="RU000553"/>
    </source>
</evidence>
<reference evidence="9 10" key="1">
    <citation type="submission" date="2021-03" db="EMBL/GenBank/DDBJ databases">
        <title>Genomic Encyclopedia of Type Strains, Phase IV (KMG-IV): sequencing the most valuable type-strain genomes for metagenomic binning, comparative biology and taxonomic classification.</title>
        <authorList>
            <person name="Goeker M."/>
        </authorList>
    </citation>
    <scope>NUCLEOTIDE SEQUENCE [LARGE SCALE GENOMIC DNA]</scope>
    <source>
        <strain evidence="9 10">DSM 25790</strain>
    </source>
</reference>
<dbReference type="InterPro" id="IPR001792">
    <property type="entry name" value="Acylphosphatase-like_dom"/>
</dbReference>
<gene>
    <name evidence="9" type="ORF">J2Z81_000250</name>
</gene>
<protein>
    <recommendedName>
        <fullName evidence="3 5">Acylphosphatase</fullName>
        <ecNumber evidence="2 5">3.6.1.7</ecNumber>
    </recommendedName>
</protein>
<evidence type="ECO:0000313" key="9">
    <source>
        <dbReference type="EMBL" id="MBP2256318.1"/>
    </source>
</evidence>
<sequence>MVISGRVQGVGFRYATQQKAIEYGLDGWVQNNFEGTVELEIEGTEEKLYAFIDEMKSGFNPVIRIDHIEKQINEEAKGYKRFSIK</sequence>
<comment type="similarity">
    <text evidence="1 7">Belongs to the acylphosphatase family.</text>
</comment>
<name>A0ABS4S4A7_9BACI</name>
<evidence type="ECO:0000256" key="5">
    <source>
        <dbReference type="PROSITE-ProRule" id="PRU00520"/>
    </source>
</evidence>